<dbReference type="InterPro" id="IPR012910">
    <property type="entry name" value="Plug_dom"/>
</dbReference>
<evidence type="ECO:0000256" key="6">
    <source>
        <dbReference type="ARBA" id="ARBA00023237"/>
    </source>
</evidence>
<dbReference type="Gene3D" id="2.170.130.10">
    <property type="entry name" value="TonB-dependent receptor, plug domain"/>
    <property type="match status" value="1"/>
</dbReference>
<dbReference type="Gene3D" id="2.60.40.1120">
    <property type="entry name" value="Carboxypeptidase-like, regulatory domain"/>
    <property type="match status" value="1"/>
</dbReference>
<comment type="subcellular location">
    <subcellularLocation>
        <location evidence="1 7">Cell outer membrane</location>
    </subcellularLocation>
</comment>
<keyword evidence="12" id="KW-1185">Reference proteome</keyword>
<dbReference type="SMART" id="SM00965">
    <property type="entry name" value="STN"/>
    <property type="match status" value="1"/>
</dbReference>
<keyword evidence="3" id="KW-0406">Ion transport</keyword>
<dbReference type="InterPro" id="IPR008969">
    <property type="entry name" value="CarboxyPept-like_regulatory"/>
</dbReference>
<feature type="region of interest" description="Disordered" evidence="8">
    <location>
        <begin position="579"/>
        <end position="604"/>
    </location>
</feature>
<evidence type="ECO:0000313" key="11">
    <source>
        <dbReference type="EMBL" id="TGX41498.1"/>
    </source>
</evidence>
<dbReference type="Pfam" id="PF13620">
    <property type="entry name" value="CarboxypepD_reg"/>
    <property type="match status" value="1"/>
</dbReference>
<dbReference type="Pfam" id="PF00593">
    <property type="entry name" value="TonB_dep_Rec_b-barrel"/>
    <property type="match status" value="1"/>
</dbReference>
<evidence type="ECO:0000256" key="4">
    <source>
        <dbReference type="ARBA" id="ARBA00023004"/>
    </source>
</evidence>
<name>A0A4S1WEP4_9SPHN</name>
<protein>
    <submittedName>
        <fullName evidence="11">TonB-dependent receptor</fullName>
    </submittedName>
</protein>
<keyword evidence="5 7" id="KW-0472">Membrane</keyword>
<keyword evidence="4" id="KW-0408">Iron</keyword>
<feature type="signal peptide" evidence="9">
    <location>
        <begin position="1"/>
        <end position="25"/>
    </location>
</feature>
<dbReference type="AlphaFoldDB" id="A0A4S1WEP4"/>
<dbReference type="InterPro" id="IPR036942">
    <property type="entry name" value="Beta-barrel_TonB_sf"/>
</dbReference>
<dbReference type="GO" id="GO:0009279">
    <property type="term" value="C:cell outer membrane"/>
    <property type="evidence" value="ECO:0007669"/>
    <property type="project" value="UniProtKB-SubCell"/>
</dbReference>
<evidence type="ECO:0000259" key="10">
    <source>
        <dbReference type="SMART" id="SM00965"/>
    </source>
</evidence>
<accession>A0A4S1WEP4</accession>
<keyword evidence="11" id="KW-0675">Receptor</keyword>
<keyword evidence="7" id="KW-0798">TonB box</keyword>
<dbReference type="OrthoDB" id="5476657at2"/>
<evidence type="ECO:0000256" key="5">
    <source>
        <dbReference type="ARBA" id="ARBA00023136"/>
    </source>
</evidence>
<evidence type="ECO:0000256" key="8">
    <source>
        <dbReference type="SAM" id="MobiDB-lite"/>
    </source>
</evidence>
<evidence type="ECO:0000256" key="1">
    <source>
        <dbReference type="ARBA" id="ARBA00004442"/>
    </source>
</evidence>
<keyword evidence="3" id="KW-0410">Iron transport</keyword>
<evidence type="ECO:0000256" key="2">
    <source>
        <dbReference type="ARBA" id="ARBA00022448"/>
    </source>
</evidence>
<dbReference type="SUPFAM" id="SSF56935">
    <property type="entry name" value="Porins"/>
    <property type="match status" value="1"/>
</dbReference>
<dbReference type="InterPro" id="IPR037066">
    <property type="entry name" value="Plug_dom_sf"/>
</dbReference>
<dbReference type="InterPro" id="IPR000531">
    <property type="entry name" value="Beta-barrel_TonB"/>
</dbReference>
<feature type="domain" description="Secretin/TonB short N-terminal" evidence="10">
    <location>
        <begin position="50"/>
        <end position="101"/>
    </location>
</feature>
<keyword evidence="2" id="KW-0813">Transport</keyword>
<organism evidence="11 12">
    <name type="scientific">Sphingomonas naasensis</name>
    <dbReference type="NCBI Taxonomy" id="1344951"/>
    <lineage>
        <taxon>Bacteria</taxon>
        <taxon>Pseudomonadati</taxon>
        <taxon>Pseudomonadota</taxon>
        <taxon>Alphaproteobacteria</taxon>
        <taxon>Sphingomonadales</taxon>
        <taxon>Sphingomonadaceae</taxon>
        <taxon>Sphingomonas</taxon>
    </lineage>
</organism>
<evidence type="ECO:0000256" key="3">
    <source>
        <dbReference type="ARBA" id="ARBA00022496"/>
    </source>
</evidence>
<reference evidence="11 12" key="1">
    <citation type="submission" date="2019-04" db="EMBL/GenBank/DDBJ databases">
        <title>Sphingomonas psychrotolerans sp. nov., isolated from soil in the Tianshan Mountains, Xinjiang, China.</title>
        <authorList>
            <person name="Luo Y."/>
            <person name="Sheng H."/>
        </authorList>
    </citation>
    <scope>NUCLEOTIDE SEQUENCE [LARGE SCALE GENOMIC DNA]</scope>
    <source>
        <strain evidence="11 12">KIS18-15</strain>
    </source>
</reference>
<evidence type="ECO:0000313" key="12">
    <source>
        <dbReference type="Proteomes" id="UP000309848"/>
    </source>
</evidence>
<dbReference type="PANTHER" id="PTHR40980">
    <property type="entry name" value="PLUG DOMAIN-CONTAINING PROTEIN"/>
    <property type="match status" value="1"/>
</dbReference>
<gene>
    <name evidence="11" type="ORF">E5A74_12810</name>
</gene>
<keyword evidence="6" id="KW-0998">Cell outer membrane</keyword>
<evidence type="ECO:0000256" key="7">
    <source>
        <dbReference type="RuleBase" id="RU003357"/>
    </source>
</evidence>
<dbReference type="GO" id="GO:0006826">
    <property type="term" value="P:iron ion transport"/>
    <property type="evidence" value="ECO:0007669"/>
    <property type="project" value="UniProtKB-KW"/>
</dbReference>
<dbReference type="Gene3D" id="2.40.170.20">
    <property type="entry name" value="TonB-dependent receptor, beta-barrel domain"/>
    <property type="match status" value="1"/>
</dbReference>
<dbReference type="PANTHER" id="PTHR40980:SF4">
    <property type="entry name" value="TONB-DEPENDENT RECEPTOR-LIKE BETA-BARREL DOMAIN-CONTAINING PROTEIN"/>
    <property type="match status" value="1"/>
</dbReference>
<dbReference type="RefSeq" id="WP_135985528.1">
    <property type="nucleotide sequence ID" value="NZ_JAASQM010000003.1"/>
</dbReference>
<proteinExistence type="inferred from homology"/>
<dbReference type="Pfam" id="PF07715">
    <property type="entry name" value="Plug"/>
    <property type="match status" value="1"/>
</dbReference>
<feature type="chain" id="PRO_5020900191" evidence="9">
    <location>
        <begin position="26"/>
        <end position="1080"/>
    </location>
</feature>
<comment type="caution">
    <text evidence="11">The sequence shown here is derived from an EMBL/GenBank/DDBJ whole genome shotgun (WGS) entry which is preliminary data.</text>
</comment>
<dbReference type="SUPFAM" id="SSF49464">
    <property type="entry name" value="Carboxypeptidase regulatory domain-like"/>
    <property type="match status" value="1"/>
</dbReference>
<evidence type="ECO:0000256" key="9">
    <source>
        <dbReference type="SAM" id="SignalP"/>
    </source>
</evidence>
<keyword evidence="9" id="KW-0732">Signal</keyword>
<dbReference type="EMBL" id="SRXU01000005">
    <property type="protein sequence ID" value="TGX41498.1"/>
    <property type="molecule type" value="Genomic_DNA"/>
</dbReference>
<sequence length="1080" mass="118490">MFSRHSVLACGAAVAALSIAMPAQAQERVFDIPAQPAVRAIPELARQAQIQIVAPARDLQGISTPAVKGRMEVRVALRRLIAGTPLRIDSDDGQIITLRSSAGTSTGAGQMQGVGTGSVRGRVFNTATGEFVRNAEVQVEGTSIRALSEDDGDFRLTGVPAGEATVVVRYTGLAEQRLVANVVAGQVATLDIQLGAASEAAALDANELVITAIRSGQASAIMERRAAPNAKNVVAADNFGALTMGDVGEFMKNMPGISLDYTEVDATAVRIGGLDPKYSTFTTDGARMATATSNNNNGRQNSFEQMSITGIDSIELNNTLTASMDADSPGGSINLRSKYAFQRKGRLLRFQLGAVGTSDAGFSSAYAPDDRKHARIYPSAQIGYADVFLDGTLGVAFNASYNANYVQQDRIQTDWSYLPGGRIMPYQVMWRPGPKFTHREAANLSLDYKASDKLTLSLRSSYSFYDVEYFNQYTYLIFGTTTVSRATADSTPTHIVVNPNGTNTRLHTQYSHRYAGTPAWLVAPKLEYKDDSFEAVLRGSYSSSEFNFRDNSKGFFQRTDSYLTRIGFTLDRPSTSSNEWTLNQTAGRPWGDPTSFNRDDDIGNNIRTSESNAVNEMYGGNLDLKKKFAIAGVPFTALGGVGLRSNDWRTNEGSYDQFQYVGPTGDLTQKTPEAVIPWTRNYDFRIIGFDAGNMNQQNWRADSNYAMYDIFAAHPEYFVPDTVGNLKRDLDNNKRVREDVFAGYAELQTRVGRAKFDLGLRYEKTKTGARVANVRPVKDVTAAGLSVSTVEGLLYQYNGGTWSTRHGEYDDWFLSGGIKYDFTDNLVGQFAYSQSILRPDYGNLGGVTSVNDDTQIVSVPNTLLKPEHSTKYFAGLQYFLEPSGVVGISYYRLDIKDMQVTGITVNPEDVGYSAGDYPGYIFRSAQNAPGISTNEGVILEYDQQFNFLPGALKGFGMRASLTMIDPDGERVNMPKKAANWGFRYSYSGFDVQLTGNWQDKYRTSALSNTPTTANNGILYHAPRELWNVSVNYKLSKNFDLMLAGRNIFNAPDVIYSNVPGRVQQYSIYGSMWNVGIKGTF</sequence>
<dbReference type="Gene3D" id="3.55.50.30">
    <property type="match status" value="1"/>
</dbReference>
<dbReference type="Proteomes" id="UP000309848">
    <property type="component" value="Unassembled WGS sequence"/>
</dbReference>
<comment type="similarity">
    <text evidence="7">Belongs to the TonB-dependent receptor family.</text>
</comment>
<dbReference type="InterPro" id="IPR011662">
    <property type="entry name" value="Secretin/TonB_short_N"/>
</dbReference>